<evidence type="ECO:0000313" key="3">
    <source>
        <dbReference type="Proteomes" id="UP000621500"/>
    </source>
</evidence>
<protein>
    <recommendedName>
        <fullName evidence="4">Secreted protein</fullName>
    </recommendedName>
</protein>
<feature type="signal peptide" evidence="1">
    <location>
        <begin position="1"/>
        <end position="32"/>
    </location>
</feature>
<dbReference type="RefSeq" id="WP_203862080.1">
    <property type="nucleotide sequence ID" value="NZ_BAAAZQ010000030.1"/>
</dbReference>
<dbReference type="EMBL" id="BONX01000057">
    <property type="protein sequence ID" value="GIH00792.1"/>
    <property type="molecule type" value="Genomic_DNA"/>
</dbReference>
<reference evidence="2 3" key="1">
    <citation type="submission" date="2021-01" db="EMBL/GenBank/DDBJ databases">
        <title>Whole genome shotgun sequence of Plantactinospora mayteni NBRC 109088.</title>
        <authorList>
            <person name="Komaki H."/>
            <person name="Tamura T."/>
        </authorList>
    </citation>
    <scope>NUCLEOTIDE SEQUENCE [LARGE SCALE GENOMIC DNA]</scope>
    <source>
        <strain evidence="2 3">NBRC 109088</strain>
    </source>
</reference>
<name>A0ABQ4F1N1_9ACTN</name>
<evidence type="ECO:0000256" key="1">
    <source>
        <dbReference type="SAM" id="SignalP"/>
    </source>
</evidence>
<evidence type="ECO:0008006" key="4">
    <source>
        <dbReference type="Google" id="ProtNLM"/>
    </source>
</evidence>
<comment type="caution">
    <text evidence="2">The sequence shown here is derived from an EMBL/GenBank/DDBJ whole genome shotgun (WGS) entry which is preliminary data.</text>
</comment>
<keyword evidence="3" id="KW-1185">Reference proteome</keyword>
<dbReference type="Proteomes" id="UP000621500">
    <property type="component" value="Unassembled WGS sequence"/>
</dbReference>
<gene>
    <name evidence="2" type="ORF">Pma05_73640</name>
</gene>
<organism evidence="2 3">
    <name type="scientific">Plantactinospora mayteni</name>
    <dbReference type="NCBI Taxonomy" id="566021"/>
    <lineage>
        <taxon>Bacteria</taxon>
        <taxon>Bacillati</taxon>
        <taxon>Actinomycetota</taxon>
        <taxon>Actinomycetes</taxon>
        <taxon>Micromonosporales</taxon>
        <taxon>Micromonosporaceae</taxon>
        <taxon>Plantactinospora</taxon>
    </lineage>
</organism>
<sequence>MSHPLGRPAARAAAVLASALALTLGTAPQSQAAGPWVPAPCATGQFTAVGAAHGGYTALYGQVTGCAPDRANSAFAVVVFKPQDWFATAYPESLVSYQPGGPTHFAGTIPTSQQVGVCAMRTLTERIACARVTWPEDGPATLEPIATTDPLVAAAVRYEDDQPEPPVGFCGSCLDDPQG</sequence>
<proteinExistence type="predicted"/>
<keyword evidence="1" id="KW-0732">Signal</keyword>
<feature type="chain" id="PRO_5047164583" description="Secreted protein" evidence="1">
    <location>
        <begin position="33"/>
        <end position="179"/>
    </location>
</feature>
<accession>A0ABQ4F1N1</accession>
<evidence type="ECO:0000313" key="2">
    <source>
        <dbReference type="EMBL" id="GIH00792.1"/>
    </source>
</evidence>